<sequence>MRPAAGLVDCLLRLDGFHRVLCFPGIEAAFQGRRPKAHLI</sequence>
<accession>A0A6J4QEU3</accession>
<gene>
    <name evidence="1" type="ORF">AVDCRST_MAG80-895</name>
</gene>
<proteinExistence type="predicted"/>
<reference evidence="1" key="1">
    <citation type="submission" date="2020-02" db="EMBL/GenBank/DDBJ databases">
        <authorList>
            <person name="Meier V. D."/>
        </authorList>
    </citation>
    <scope>NUCLEOTIDE SEQUENCE</scope>
    <source>
        <strain evidence="1">AVDCRST_MAG80</strain>
    </source>
</reference>
<dbReference type="AlphaFoldDB" id="A0A6J4QEU3"/>
<name>A0A6J4QEU3_9ACTN</name>
<evidence type="ECO:0000313" key="1">
    <source>
        <dbReference type="EMBL" id="CAA9435646.1"/>
    </source>
</evidence>
<dbReference type="EMBL" id="CADCVC010000074">
    <property type="protein sequence ID" value="CAA9435646.1"/>
    <property type="molecule type" value="Genomic_DNA"/>
</dbReference>
<protein>
    <submittedName>
        <fullName evidence="1">Uncharacterized protein</fullName>
    </submittedName>
</protein>
<organism evidence="1">
    <name type="scientific">uncultured Rubrobacteraceae bacterium</name>
    <dbReference type="NCBI Taxonomy" id="349277"/>
    <lineage>
        <taxon>Bacteria</taxon>
        <taxon>Bacillati</taxon>
        <taxon>Actinomycetota</taxon>
        <taxon>Rubrobacteria</taxon>
        <taxon>Rubrobacterales</taxon>
        <taxon>Rubrobacteraceae</taxon>
        <taxon>environmental samples</taxon>
    </lineage>
</organism>